<dbReference type="CDD" id="cd06223">
    <property type="entry name" value="PRTases_typeI"/>
    <property type="match status" value="1"/>
</dbReference>
<proteinExistence type="inferred from homology"/>
<keyword evidence="3" id="KW-1185">Reference proteome</keyword>
<dbReference type="InterPro" id="IPR000836">
    <property type="entry name" value="PRTase_dom"/>
</dbReference>
<evidence type="ECO:0000313" key="3">
    <source>
        <dbReference type="Proteomes" id="UP000054695"/>
    </source>
</evidence>
<dbReference type="Proteomes" id="UP000054695">
    <property type="component" value="Unassembled WGS sequence"/>
</dbReference>
<accession>A0A0W0RDJ9</accession>
<comment type="similarity">
    <text evidence="1">Belongs to the ComF/GntX family.</text>
</comment>
<evidence type="ECO:0000313" key="2">
    <source>
        <dbReference type="EMBL" id="KTC69158.1"/>
    </source>
</evidence>
<dbReference type="InterPro" id="IPR051910">
    <property type="entry name" value="ComF/GntX_DNA_util-trans"/>
</dbReference>
<dbReference type="PANTHER" id="PTHR47505:SF1">
    <property type="entry name" value="DNA UTILIZATION PROTEIN YHGH"/>
    <property type="match status" value="1"/>
</dbReference>
<dbReference type="PANTHER" id="PTHR47505">
    <property type="entry name" value="DNA UTILIZATION PROTEIN YHGH"/>
    <property type="match status" value="1"/>
</dbReference>
<reference evidence="2 3" key="1">
    <citation type="submission" date="2015-11" db="EMBL/GenBank/DDBJ databases">
        <title>Genomic analysis of 38 Legionella species identifies large and diverse effector repertoires.</title>
        <authorList>
            <person name="Burstein D."/>
            <person name="Amaro F."/>
            <person name="Zusman T."/>
            <person name="Lifshitz Z."/>
            <person name="Cohen O."/>
            <person name="Gilbert J.A."/>
            <person name="Pupko T."/>
            <person name="Shuman H.A."/>
            <person name="Segal G."/>
        </authorList>
    </citation>
    <scope>NUCLEOTIDE SEQUENCE [LARGE SCALE GENOMIC DNA]</scope>
    <source>
        <strain evidence="2 3">WIGA</strain>
    </source>
</reference>
<organism evidence="2 3">
    <name type="scientific">Legionella bozemanae</name>
    <name type="common">Fluoribacter bozemanae</name>
    <dbReference type="NCBI Taxonomy" id="447"/>
    <lineage>
        <taxon>Bacteria</taxon>
        <taxon>Pseudomonadati</taxon>
        <taxon>Pseudomonadota</taxon>
        <taxon>Gammaproteobacteria</taxon>
        <taxon>Legionellales</taxon>
        <taxon>Legionellaceae</taxon>
        <taxon>Legionella</taxon>
    </lineage>
</organism>
<dbReference type="SUPFAM" id="SSF53271">
    <property type="entry name" value="PRTase-like"/>
    <property type="match status" value="1"/>
</dbReference>
<sequence>MRQKIWSLTQSLRLYSICVLCNQFHNGKMAICTPCIEFMTRLGPACRYCAYPLPDTYLLSCGRCIKKTPYFDRALIHYVFEEPLRGLLHQFKYHNGLYLGSFLSELMSHSLPKNENMPQCLIPVPMHPQRIKLRGFNQAAVLARLLAKKLQLPCDLTSCKKIINTEPQASLDGEQRQKNLRRAFKVKKIPWHHVAIVDDLLTTGSTANELAFTLKKSGVKKVDVWCCARAVTKL</sequence>
<dbReference type="EMBL" id="LNXU01000049">
    <property type="protein sequence ID" value="KTC69158.1"/>
    <property type="molecule type" value="Genomic_DNA"/>
</dbReference>
<dbReference type="AlphaFoldDB" id="A0A0W0RDJ9"/>
<dbReference type="PATRIC" id="fig|447.4.peg.3524"/>
<evidence type="ECO:0000256" key="1">
    <source>
        <dbReference type="ARBA" id="ARBA00008007"/>
    </source>
</evidence>
<dbReference type="InterPro" id="IPR029057">
    <property type="entry name" value="PRTase-like"/>
</dbReference>
<comment type="caution">
    <text evidence="2">The sequence shown here is derived from an EMBL/GenBank/DDBJ whole genome shotgun (WGS) entry which is preliminary data.</text>
</comment>
<protein>
    <submittedName>
        <fullName evidence="2">Competence protein ComF</fullName>
    </submittedName>
</protein>
<name>A0A0W0RDJ9_LEGBO</name>
<dbReference type="Gene3D" id="3.40.50.2020">
    <property type="match status" value="1"/>
</dbReference>
<dbReference type="STRING" id="447.Lboz_3300"/>
<gene>
    <name evidence="2" type="primary">comF</name>
    <name evidence="2" type="ORF">Lboz_3300</name>
</gene>